<dbReference type="AlphaFoldDB" id="A0A2W5Q425"/>
<dbReference type="PROSITE" id="PS51007">
    <property type="entry name" value="CYTC"/>
    <property type="match status" value="1"/>
</dbReference>
<evidence type="ECO:0000256" key="2">
    <source>
        <dbReference type="ARBA" id="ARBA00022448"/>
    </source>
</evidence>
<evidence type="ECO:0000256" key="12">
    <source>
        <dbReference type="SAM" id="Phobius"/>
    </source>
</evidence>
<keyword evidence="10 12" id="KW-0472">Membrane</keyword>
<evidence type="ECO:0000256" key="5">
    <source>
        <dbReference type="ARBA" id="ARBA00022692"/>
    </source>
</evidence>
<dbReference type="PANTHER" id="PTHR11961">
    <property type="entry name" value="CYTOCHROME C"/>
    <property type="match status" value="1"/>
</dbReference>
<evidence type="ECO:0000256" key="10">
    <source>
        <dbReference type="ARBA" id="ARBA00023136"/>
    </source>
</evidence>
<keyword evidence="9 11" id="KW-0408">Iron</keyword>
<evidence type="ECO:0000256" key="3">
    <source>
        <dbReference type="ARBA" id="ARBA00022475"/>
    </source>
</evidence>
<keyword evidence="7" id="KW-0249">Electron transport</keyword>
<evidence type="ECO:0000259" key="13">
    <source>
        <dbReference type="PROSITE" id="PS51007"/>
    </source>
</evidence>
<reference evidence="14 15" key="1">
    <citation type="submission" date="2017-08" db="EMBL/GenBank/DDBJ databases">
        <title>Infants hospitalized years apart are colonized by the same room-sourced microbial strains.</title>
        <authorList>
            <person name="Brooks B."/>
            <person name="Olm M.R."/>
            <person name="Firek B.A."/>
            <person name="Baker R."/>
            <person name="Thomas B.C."/>
            <person name="Morowitz M.J."/>
            <person name="Banfield J.F."/>
        </authorList>
    </citation>
    <scope>NUCLEOTIDE SEQUENCE [LARGE SCALE GENOMIC DNA]</scope>
    <source>
        <strain evidence="14">S2_005_002_R2_34</strain>
    </source>
</reference>
<keyword evidence="2" id="KW-0813">Transport</keyword>
<proteinExistence type="predicted"/>
<dbReference type="InterPro" id="IPR002327">
    <property type="entry name" value="Cyt_c_1A/1B"/>
</dbReference>
<keyword evidence="8 12" id="KW-1133">Transmembrane helix</keyword>
<evidence type="ECO:0000256" key="9">
    <source>
        <dbReference type="ARBA" id="ARBA00023004"/>
    </source>
</evidence>
<accession>A0A2W5Q425</accession>
<evidence type="ECO:0000256" key="11">
    <source>
        <dbReference type="PROSITE-ProRule" id="PRU00433"/>
    </source>
</evidence>
<keyword evidence="6 11" id="KW-0479">Metal-binding</keyword>
<dbReference type="GO" id="GO:0046872">
    <property type="term" value="F:metal ion binding"/>
    <property type="evidence" value="ECO:0007669"/>
    <property type="project" value="UniProtKB-KW"/>
</dbReference>
<feature type="transmembrane region" description="Helical" evidence="12">
    <location>
        <begin position="6"/>
        <end position="28"/>
    </location>
</feature>
<keyword evidence="3" id="KW-1003">Cell membrane</keyword>
<gene>
    <name evidence="14" type="ORF">DI556_11230</name>
</gene>
<protein>
    <submittedName>
        <fullName evidence="14">Cytochrome c family protein</fullName>
    </submittedName>
</protein>
<evidence type="ECO:0000313" key="15">
    <source>
        <dbReference type="Proteomes" id="UP000249185"/>
    </source>
</evidence>
<dbReference type="GO" id="GO:0020037">
    <property type="term" value="F:heme binding"/>
    <property type="evidence" value="ECO:0007669"/>
    <property type="project" value="InterPro"/>
</dbReference>
<organism evidence="14 15">
    <name type="scientific">Rhodovulum sulfidophilum</name>
    <name type="common">Rhodobacter sulfidophilus</name>
    <dbReference type="NCBI Taxonomy" id="35806"/>
    <lineage>
        <taxon>Bacteria</taxon>
        <taxon>Pseudomonadati</taxon>
        <taxon>Pseudomonadota</taxon>
        <taxon>Alphaproteobacteria</taxon>
        <taxon>Rhodobacterales</taxon>
        <taxon>Paracoccaceae</taxon>
        <taxon>Rhodovulum</taxon>
    </lineage>
</organism>
<keyword evidence="5 12" id="KW-0812">Transmembrane</keyword>
<evidence type="ECO:0000313" key="14">
    <source>
        <dbReference type="EMBL" id="PZQ49503.1"/>
    </source>
</evidence>
<sequence>METTKIVGAVCGSLLVFLLLGFFSGLIFDTHSEEVAYVVNVPEEGAGEGGGEAAPTEDVAALVAAADATKGEAVFKKCAACHKIDGSNAVGPHLENVVNRPIGSVEGYSYSDAMANHGENWTPENLYHFLTKPSAFVAGTKMSFAGLPKAEDRANVIAYLESLEK</sequence>
<evidence type="ECO:0000256" key="8">
    <source>
        <dbReference type="ARBA" id="ARBA00022989"/>
    </source>
</evidence>
<evidence type="ECO:0000256" key="1">
    <source>
        <dbReference type="ARBA" id="ARBA00004162"/>
    </source>
</evidence>
<dbReference type="SUPFAM" id="SSF46626">
    <property type="entry name" value="Cytochrome c"/>
    <property type="match status" value="1"/>
</dbReference>
<name>A0A2W5Q425_RHOSU</name>
<dbReference type="GO" id="GO:0005886">
    <property type="term" value="C:plasma membrane"/>
    <property type="evidence" value="ECO:0007669"/>
    <property type="project" value="UniProtKB-SubCell"/>
</dbReference>
<evidence type="ECO:0000256" key="4">
    <source>
        <dbReference type="ARBA" id="ARBA00022617"/>
    </source>
</evidence>
<dbReference type="InterPro" id="IPR036909">
    <property type="entry name" value="Cyt_c-like_dom_sf"/>
</dbReference>
<keyword evidence="4 11" id="KW-0349">Heme</keyword>
<comment type="subcellular location">
    <subcellularLocation>
        <location evidence="1">Cell membrane</location>
        <topology evidence="1">Single-pass membrane protein</topology>
    </subcellularLocation>
</comment>
<dbReference type="Proteomes" id="UP000249185">
    <property type="component" value="Unassembled WGS sequence"/>
</dbReference>
<evidence type="ECO:0000256" key="7">
    <source>
        <dbReference type="ARBA" id="ARBA00022982"/>
    </source>
</evidence>
<dbReference type="PRINTS" id="PR00604">
    <property type="entry name" value="CYTCHRMECIAB"/>
</dbReference>
<dbReference type="EMBL" id="QFPW01000007">
    <property type="protein sequence ID" value="PZQ49503.1"/>
    <property type="molecule type" value="Genomic_DNA"/>
</dbReference>
<dbReference type="Gene3D" id="1.10.760.10">
    <property type="entry name" value="Cytochrome c-like domain"/>
    <property type="match status" value="1"/>
</dbReference>
<feature type="domain" description="Cytochrome c" evidence="13">
    <location>
        <begin position="66"/>
        <end position="164"/>
    </location>
</feature>
<dbReference type="GO" id="GO:0009055">
    <property type="term" value="F:electron transfer activity"/>
    <property type="evidence" value="ECO:0007669"/>
    <property type="project" value="InterPro"/>
</dbReference>
<dbReference type="Pfam" id="PF00034">
    <property type="entry name" value="Cytochrom_C"/>
    <property type="match status" value="1"/>
</dbReference>
<evidence type="ECO:0000256" key="6">
    <source>
        <dbReference type="ARBA" id="ARBA00022723"/>
    </source>
</evidence>
<dbReference type="InterPro" id="IPR009056">
    <property type="entry name" value="Cyt_c-like_dom"/>
</dbReference>
<comment type="caution">
    <text evidence="14">The sequence shown here is derived from an EMBL/GenBank/DDBJ whole genome shotgun (WGS) entry which is preliminary data.</text>
</comment>
<dbReference type="FunFam" id="1.10.760.10:FF:000026">
    <property type="entry name" value="Cytochrome C, membrane-bound"/>
    <property type="match status" value="1"/>
</dbReference>